<accession>A0A956LVS4</accession>
<dbReference type="AlphaFoldDB" id="A0A956LVS4"/>
<proteinExistence type="predicted"/>
<organism evidence="1 2">
    <name type="scientific">Eiseniibacteriota bacterium</name>
    <dbReference type="NCBI Taxonomy" id="2212470"/>
    <lineage>
        <taxon>Bacteria</taxon>
        <taxon>Candidatus Eiseniibacteriota</taxon>
    </lineage>
</organism>
<gene>
    <name evidence="1" type="ORF">KC729_02485</name>
</gene>
<dbReference type="EMBL" id="JAGQHR010000039">
    <property type="protein sequence ID" value="MCA9726519.1"/>
    <property type="molecule type" value="Genomic_DNA"/>
</dbReference>
<protein>
    <submittedName>
        <fullName evidence="1">Uncharacterized protein</fullName>
    </submittedName>
</protein>
<evidence type="ECO:0000313" key="2">
    <source>
        <dbReference type="Proteomes" id="UP000697710"/>
    </source>
</evidence>
<reference evidence="1" key="2">
    <citation type="journal article" date="2021" name="Microbiome">
        <title>Successional dynamics and alternative stable states in a saline activated sludge microbial community over 9 years.</title>
        <authorList>
            <person name="Wang Y."/>
            <person name="Ye J."/>
            <person name="Ju F."/>
            <person name="Liu L."/>
            <person name="Boyd J.A."/>
            <person name="Deng Y."/>
            <person name="Parks D.H."/>
            <person name="Jiang X."/>
            <person name="Yin X."/>
            <person name="Woodcroft B.J."/>
            <person name="Tyson G.W."/>
            <person name="Hugenholtz P."/>
            <person name="Polz M.F."/>
            <person name="Zhang T."/>
        </authorList>
    </citation>
    <scope>NUCLEOTIDE SEQUENCE</scope>
    <source>
        <strain evidence="1">HKST-UBA01</strain>
    </source>
</reference>
<dbReference type="Proteomes" id="UP000697710">
    <property type="component" value="Unassembled WGS sequence"/>
</dbReference>
<comment type="caution">
    <text evidence="1">The sequence shown here is derived from an EMBL/GenBank/DDBJ whole genome shotgun (WGS) entry which is preliminary data.</text>
</comment>
<name>A0A956LVS4_UNCEI</name>
<sequence length="123" mass="13195">SGEGTVTAPLDGSEDRKAMIGFEGEVGCIDATAPGIDVRNSQFALHDERLQCVQVRIIDDPDDRAGRDADDSRGHGSRYLVSITEDDFLRHVGDVGRGEITGTFLIRGIERGGTSPADEHRGS</sequence>
<evidence type="ECO:0000313" key="1">
    <source>
        <dbReference type="EMBL" id="MCA9726519.1"/>
    </source>
</evidence>
<feature type="non-terminal residue" evidence="1">
    <location>
        <position position="1"/>
    </location>
</feature>
<reference evidence="1" key="1">
    <citation type="submission" date="2020-04" db="EMBL/GenBank/DDBJ databases">
        <authorList>
            <person name="Zhang T."/>
        </authorList>
    </citation>
    <scope>NUCLEOTIDE SEQUENCE</scope>
    <source>
        <strain evidence="1">HKST-UBA01</strain>
    </source>
</reference>